<evidence type="ECO:0000313" key="4">
    <source>
        <dbReference type="Proteomes" id="UP000029382"/>
    </source>
</evidence>
<dbReference type="RefSeq" id="WP_039697007.1">
    <property type="nucleotide sequence ID" value="NZ_AUZH01000026.1"/>
</dbReference>
<evidence type="ECO:0000313" key="2">
    <source>
        <dbReference type="EMBL" id="KFN87415.1"/>
    </source>
</evidence>
<keyword evidence="1" id="KW-0175">Coiled coil</keyword>
<name>A0A091BSK6_STREI</name>
<organism evidence="2 4">
    <name type="scientific">Streptococcus equinus JB1</name>
    <dbReference type="NCBI Taxonomy" id="1294274"/>
    <lineage>
        <taxon>Bacteria</taxon>
        <taxon>Bacillati</taxon>
        <taxon>Bacillota</taxon>
        <taxon>Bacilli</taxon>
        <taxon>Lactobacillales</taxon>
        <taxon>Streptococcaceae</taxon>
        <taxon>Streptococcus</taxon>
    </lineage>
</organism>
<evidence type="ECO:0000256" key="1">
    <source>
        <dbReference type="SAM" id="Coils"/>
    </source>
</evidence>
<sequence length="113" mass="12803">MGRKTKKQLKLEALERDLTALINTESAIELEKVARYVNLVSIFDDLDKSIKDKGAMVLTVNGSQEFYKANPAISEKVKVNAALIKLDSFFDKKREVYEAKKAKSNDIDMDDFV</sequence>
<evidence type="ECO:0000313" key="5">
    <source>
        <dbReference type="Proteomes" id="UP000182793"/>
    </source>
</evidence>
<dbReference type="EMBL" id="AUZH01000026">
    <property type="protein sequence ID" value="KFN87415.1"/>
    <property type="molecule type" value="Genomic_DNA"/>
</dbReference>
<dbReference type="Proteomes" id="UP000182793">
    <property type="component" value="Unassembled WGS sequence"/>
</dbReference>
<evidence type="ECO:0008006" key="6">
    <source>
        <dbReference type="Google" id="ProtNLM"/>
    </source>
</evidence>
<accession>A0A091BSK6</accession>
<gene>
    <name evidence="2" type="ORF">H702_07055</name>
    <name evidence="3" type="ORF">SAMN02910290_00715</name>
</gene>
<protein>
    <recommendedName>
        <fullName evidence="6">Terminase</fullName>
    </recommendedName>
</protein>
<dbReference type="InterPro" id="IPR006448">
    <property type="entry name" value="Phage_term_ssu_P27"/>
</dbReference>
<dbReference type="AlphaFoldDB" id="A0A091BSK6"/>
<reference evidence="3 5" key="2">
    <citation type="submission" date="2016-10" db="EMBL/GenBank/DDBJ databases">
        <authorList>
            <person name="Varghese N."/>
            <person name="Submissions S."/>
        </authorList>
    </citation>
    <scope>NUCLEOTIDE SEQUENCE [LARGE SCALE GENOMIC DNA]</scope>
    <source>
        <strain evidence="3 5">JB1</strain>
    </source>
</reference>
<dbReference type="Pfam" id="PF05119">
    <property type="entry name" value="Terminase_4"/>
    <property type="match status" value="1"/>
</dbReference>
<reference evidence="2 4" key="1">
    <citation type="journal article" date="2014" name="Genome Announc.">
        <title>Draft Genome Sequences of Streptococcus bovis Strains ATCC 33317 and JB1.</title>
        <authorList>
            <person name="Benahmed F.H."/>
            <person name="Gopinath G.R."/>
            <person name="Harbottle H."/>
            <person name="Cotta M.A."/>
            <person name="Luo Y."/>
            <person name="Henderson C."/>
            <person name="Teri P."/>
            <person name="Soppet D."/>
            <person name="Rasmussen M."/>
            <person name="Whitehead T.R."/>
            <person name="Davidson M."/>
        </authorList>
    </citation>
    <scope>NUCLEOTIDE SEQUENCE [LARGE SCALE GENOMIC DNA]</scope>
    <source>
        <strain evidence="2 4">JB1</strain>
    </source>
</reference>
<proteinExistence type="predicted"/>
<feature type="coiled-coil region" evidence="1">
    <location>
        <begin position="4"/>
        <end position="31"/>
    </location>
</feature>
<evidence type="ECO:0000313" key="3">
    <source>
        <dbReference type="EMBL" id="SFL16303.1"/>
    </source>
</evidence>
<dbReference type="EMBL" id="FOTG01000003">
    <property type="protein sequence ID" value="SFL16303.1"/>
    <property type="molecule type" value="Genomic_DNA"/>
</dbReference>
<keyword evidence="5" id="KW-1185">Reference proteome</keyword>
<dbReference type="Proteomes" id="UP000029382">
    <property type="component" value="Unassembled WGS sequence"/>
</dbReference>
<comment type="caution">
    <text evidence="2">The sequence shown here is derived from an EMBL/GenBank/DDBJ whole genome shotgun (WGS) entry which is preliminary data.</text>
</comment>